<dbReference type="Proteomes" id="UP000609064">
    <property type="component" value="Unassembled WGS sequence"/>
</dbReference>
<protein>
    <submittedName>
        <fullName evidence="1">Uncharacterized protein</fullName>
    </submittedName>
</protein>
<reference evidence="1" key="2">
    <citation type="submission" date="2020-09" db="EMBL/GenBank/DDBJ databases">
        <authorList>
            <person name="Sun Q."/>
            <person name="Zhou Y."/>
        </authorList>
    </citation>
    <scope>NUCLEOTIDE SEQUENCE</scope>
    <source>
        <strain evidence="1">CGMCC 1.15958</strain>
    </source>
</reference>
<dbReference type="AlphaFoldDB" id="A0A916YEZ7"/>
<comment type="caution">
    <text evidence="1">The sequence shown here is derived from an EMBL/GenBank/DDBJ whole genome shotgun (WGS) entry which is preliminary data.</text>
</comment>
<sequence length="93" mass="10985">MNSIVLEDNLLNTVNLMVFYTIEDSTQKAFYTESNSMLTGFTGSRKWNPDRINIHFIDNKHYSYNVNGIMEWYFLKSVIYKELKTFKGIAEIK</sequence>
<keyword evidence="2" id="KW-1185">Reference proteome</keyword>
<gene>
    <name evidence="1" type="ORF">GCM10011514_02800</name>
</gene>
<evidence type="ECO:0000313" key="1">
    <source>
        <dbReference type="EMBL" id="GGD42247.1"/>
    </source>
</evidence>
<evidence type="ECO:0000313" key="2">
    <source>
        <dbReference type="Proteomes" id="UP000609064"/>
    </source>
</evidence>
<organism evidence="1 2">
    <name type="scientific">Emticicia aquatilis</name>
    <dbReference type="NCBI Taxonomy" id="1537369"/>
    <lineage>
        <taxon>Bacteria</taxon>
        <taxon>Pseudomonadati</taxon>
        <taxon>Bacteroidota</taxon>
        <taxon>Cytophagia</taxon>
        <taxon>Cytophagales</taxon>
        <taxon>Leadbetterellaceae</taxon>
        <taxon>Emticicia</taxon>
    </lineage>
</organism>
<dbReference type="EMBL" id="BMKK01000001">
    <property type="protein sequence ID" value="GGD42247.1"/>
    <property type="molecule type" value="Genomic_DNA"/>
</dbReference>
<reference evidence="1" key="1">
    <citation type="journal article" date="2014" name="Int. J. Syst. Evol. Microbiol.">
        <title>Complete genome sequence of Corynebacterium casei LMG S-19264T (=DSM 44701T), isolated from a smear-ripened cheese.</title>
        <authorList>
            <consortium name="US DOE Joint Genome Institute (JGI-PGF)"/>
            <person name="Walter F."/>
            <person name="Albersmeier A."/>
            <person name="Kalinowski J."/>
            <person name="Ruckert C."/>
        </authorList>
    </citation>
    <scope>NUCLEOTIDE SEQUENCE</scope>
    <source>
        <strain evidence="1">CGMCC 1.15958</strain>
    </source>
</reference>
<accession>A0A916YEZ7</accession>
<proteinExistence type="predicted"/>
<name>A0A916YEZ7_9BACT</name>